<sequence length="187" mass="21519">MLARRAQLFRTRTSTEPANLVTPEFLSVKSFPPLTWVVEDFVQEMPDSVAHAADPATAWLRSYLSCVNDSSGDEVHILSRLYSDVKVKTLFLPATTKSDLQDLSKLEWQKLTTEFKQELGDLKKHILASLHARSFEGEPMTGRTLERSLRFIVQGLQRGKFHELPSLWVTWTQQVAEMSLQDRWDER</sequence>
<reference evidence="1" key="1">
    <citation type="submission" date="2022-10" db="EMBL/GenBank/DDBJ databases">
        <authorList>
            <person name="Chen Y."/>
            <person name="Dougan E. K."/>
            <person name="Chan C."/>
            <person name="Rhodes N."/>
            <person name="Thang M."/>
        </authorList>
    </citation>
    <scope>NUCLEOTIDE SEQUENCE</scope>
</reference>
<evidence type="ECO:0000313" key="1">
    <source>
        <dbReference type="EMBL" id="CAI4019364.1"/>
    </source>
</evidence>
<dbReference type="AlphaFoldDB" id="A0A9P1GQU0"/>
<gene>
    <name evidence="1" type="ORF">C1SCF055_LOCUS43867</name>
</gene>
<dbReference type="EMBL" id="CAMXCT030006745">
    <property type="protein sequence ID" value="CAL4806676.1"/>
    <property type="molecule type" value="Genomic_DNA"/>
</dbReference>
<dbReference type="Gene3D" id="3.40.50.300">
    <property type="entry name" value="P-loop containing nucleotide triphosphate hydrolases"/>
    <property type="match status" value="1"/>
</dbReference>
<dbReference type="InterPro" id="IPR027417">
    <property type="entry name" value="P-loop_NTPase"/>
</dbReference>
<protein>
    <submittedName>
        <fullName evidence="3">GB1/RHD3-type G domain-containing protein</fullName>
    </submittedName>
</protein>
<organism evidence="1">
    <name type="scientific">Cladocopium goreaui</name>
    <dbReference type="NCBI Taxonomy" id="2562237"/>
    <lineage>
        <taxon>Eukaryota</taxon>
        <taxon>Sar</taxon>
        <taxon>Alveolata</taxon>
        <taxon>Dinophyceae</taxon>
        <taxon>Suessiales</taxon>
        <taxon>Symbiodiniaceae</taxon>
        <taxon>Cladocopium</taxon>
    </lineage>
</organism>
<comment type="caution">
    <text evidence="1">The sequence shown here is derived from an EMBL/GenBank/DDBJ whole genome shotgun (WGS) entry which is preliminary data.</text>
</comment>
<evidence type="ECO:0000313" key="3">
    <source>
        <dbReference type="EMBL" id="CAL4806676.1"/>
    </source>
</evidence>
<reference evidence="2" key="2">
    <citation type="submission" date="2024-04" db="EMBL/GenBank/DDBJ databases">
        <authorList>
            <person name="Chen Y."/>
            <person name="Shah S."/>
            <person name="Dougan E. K."/>
            <person name="Thang M."/>
            <person name="Chan C."/>
        </authorList>
    </citation>
    <scope>NUCLEOTIDE SEQUENCE [LARGE SCALE GENOMIC DNA]</scope>
</reference>
<accession>A0A9P1GQU0</accession>
<keyword evidence="4" id="KW-1185">Reference proteome</keyword>
<name>A0A9P1GQU0_9DINO</name>
<dbReference type="EMBL" id="CAMXCT010006745">
    <property type="protein sequence ID" value="CAI4019364.1"/>
    <property type="molecule type" value="Genomic_DNA"/>
</dbReference>
<dbReference type="EMBL" id="CAMXCT020006745">
    <property type="protein sequence ID" value="CAL1172739.1"/>
    <property type="molecule type" value="Genomic_DNA"/>
</dbReference>
<dbReference type="OrthoDB" id="2135133at2759"/>
<evidence type="ECO:0000313" key="4">
    <source>
        <dbReference type="Proteomes" id="UP001152797"/>
    </source>
</evidence>
<proteinExistence type="predicted"/>
<dbReference type="Proteomes" id="UP001152797">
    <property type="component" value="Unassembled WGS sequence"/>
</dbReference>
<evidence type="ECO:0000313" key="2">
    <source>
        <dbReference type="EMBL" id="CAL1172739.1"/>
    </source>
</evidence>